<evidence type="ECO:0000313" key="5">
    <source>
        <dbReference type="Proteomes" id="UP000323917"/>
    </source>
</evidence>
<evidence type="ECO:0000256" key="2">
    <source>
        <dbReference type="ARBA" id="ARBA00022679"/>
    </source>
</evidence>
<dbReference type="InterPro" id="IPR023296">
    <property type="entry name" value="Glyco_hydro_beta-prop_sf"/>
</dbReference>
<dbReference type="AlphaFoldDB" id="A0A5B9Q4G9"/>
<comment type="similarity">
    <text evidence="3">Belongs to the glycosyl hydrolase 130 family.</text>
</comment>
<dbReference type="KEGG" id="bgok:Pr1d_11880"/>
<evidence type="ECO:0000256" key="1">
    <source>
        <dbReference type="ARBA" id="ARBA00022676"/>
    </source>
</evidence>
<keyword evidence="2 4" id="KW-0808">Transferase</keyword>
<gene>
    <name evidence="4" type="ORF">Pr1d_11880</name>
</gene>
<dbReference type="PIRSF" id="PIRSF016202">
    <property type="entry name" value="PH1107"/>
    <property type="match status" value="1"/>
</dbReference>
<dbReference type="OrthoDB" id="9759709at2"/>
<dbReference type="Proteomes" id="UP000323917">
    <property type="component" value="Chromosome"/>
</dbReference>
<organism evidence="4 5">
    <name type="scientific">Bythopirellula goksoeyrii</name>
    <dbReference type="NCBI Taxonomy" id="1400387"/>
    <lineage>
        <taxon>Bacteria</taxon>
        <taxon>Pseudomonadati</taxon>
        <taxon>Planctomycetota</taxon>
        <taxon>Planctomycetia</taxon>
        <taxon>Pirellulales</taxon>
        <taxon>Lacipirellulaceae</taxon>
        <taxon>Bythopirellula</taxon>
    </lineage>
</organism>
<protein>
    <submittedName>
        <fullName evidence="4">Beta-1,4-mannooligosaccharide phosphorylase</fullName>
        <ecNumber evidence="4">2.4.1.-</ecNumber>
    </submittedName>
</protein>
<evidence type="ECO:0000256" key="3">
    <source>
        <dbReference type="ARBA" id="ARBA00024356"/>
    </source>
</evidence>
<sequence>MSVKCLKQLKLKRFEQNPILSPNPMHDWESLVTTNPGAWYDEETGKVMLLYRAAGNDAEHVVRLALATSEDGYHFQRHDTPFFSPSKDGFDAGCVEDPRIVNHDGCYLITYATRPYPPGEYWLSPRKRWRPPLVNPCYPHAFRTNSTSTGLLITHDFRTFIRAGRITDPTLDDRDVVLFPEKIGGEYYMMHRPMEWVGDEYGTVFPSIWIAHGEDLLKLGNSQLLVSAKYDWETKIGGNTPPILTDEGWLTIYHAVGPDEHYRLGALLLDRDDPTRVLHRTPNWILQPELDYEIHGPYEGCVFPCGKVVLNGILFVYYGGADKYVALATCPLDEIIDHLLACPD</sequence>
<dbReference type="EC" id="2.4.1.-" evidence="4"/>
<reference evidence="4 5" key="1">
    <citation type="submission" date="2019-08" db="EMBL/GenBank/DDBJ databases">
        <title>Deep-cultivation of Planctomycetes and their phenomic and genomic characterization uncovers novel biology.</title>
        <authorList>
            <person name="Wiegand S."/>
            <person name="Jogler M."/>
            <person name="Boedeker C."/>
            <person name="Pinto D."/>
            <person name="Vollmers J."/>
            <person name="Rivas-Marin E."/>
            <person name="Kohn T."/>
            <person name="Peeters S.H."/>
            <person name="Heuer A."/>
            <person name="Rast P."/>
            <person name="Oberbeckmann S."/>
            <person name="Bunk B."/>
            <person name="Jeske O."/>
            <person name="Meyerdierks A."/>
            <person name="Storesund J.E."/>
            <person name="Kallscheuer N."/>
            <person name="Luecker S."/>
            <person name="Lage O.M."/>
            <person name="Pohl T."/>
            <person name="Merkel B.J."/>
            <person name="Hornburger P."/>
            <person name="Mueller R.-W."/>
            <person name="Bruemmer F."/>
            <person name="Labrenz M."/>
            <person name="Spormann A.M."/>
            <person name="Op den Camp H."/>
            <person name="Overmann J."/>
            <person name="Amann R."/>
            <person name="Jetten M.S.M."/>
            <person name="Mascher T."/>
            <person name="Medema M.H."/>
            <person name="Devos D.P."/>
            <person name="Kaster A.-K."/>
            <person name="Ovreas L."/>
            <person name="Rohde M."/>
            <person name="Galperin M.Y."/>
            <person name="Jogler C."/>
        </authorList>
    </citation>
    <scope>NUCLEOTIDE SEQUENCE [LARGE SCALE GENOMIC DNA]</scope>
    <source>
        <strain evidence="4 5">Pr1d</strain>
    </source>
</reference>
<dbReference type="EMBL" id="CP042913">
    <property type="protein sequence ID" value="QEG33918.1"/>
    <property type="molecule type" value="Genomic_DNA"/>
</dbReference>
<evidence type="ECO:0000313" key="4">
    <source>
        <dbReference type="EMBL" id="QEG33918.1"/>
    </source>
</evidence>
<dbReference type="CDD" id="cd18614">
    <property type="entry name" value="GH130"/>
    <property type="match status" value="1"/>
</dbReference>
<keyword evidence="5" id="KW-1185">Reference proteome</keyword>
<keyword evidence="1 4" id="KW-0328">Glycosyltransferase</keyword>
<dbReference type="Gene3D" id="2.115.10.20">
    <property type="entry name" value="Glycosyl hydrolase domain, family 43"/>
    <property type="match status" value="1"/>
</dbReference>
<dbReference type="GO" id="GO:0016757">
    <property type="term" value="F:glycosyltransferase activity"/>
    <property type="evidence" value="ECO:0007669"/>
    <property type="project" value="UniProtKB-KW"/>
</dbReference>
<dbReference type="RefSeq" id="WP_148072627.1">
    <property type="nucleotide sequence ID" value="NZ_CP042913.1"/>
</dbReference>
<accession>A0A5B9Q4G9</accession>
<dbReference type="SUPFAM" id="SSF75005">
    <property type="entry name" value="Arabinanase/levansucrase/invertase"/>
    <property type="match status" value="1"/>
</dbReference>
<dbReference type="InterPro" id="IPR007184">
    <property type="entry name" value="Mannoside_phosphorylase"/>
</dbReference>
<dbReference type="PANTHER" id="PTHR34106:SF5">
    <property type="entry name" value="GLYCOSIDASE"/>
    <property type="match status" value="1"/>
</dbReference>
<name>A0A5B9Q4G9_9BACT</name>
<dbReference type="PANTHER" id="PTHR34106">
    <property type="entry name" value="GLYCOSIDASE"/>
    <property type="match status" value="1"/>
</dbReference>
<dbReference type="Pfam" id="PF04041">
    <property type="entry name" value="Glyco_hydro_130"/>
    <property type="match status" value="2"/>
</dbReference>
<proteinExistence type="inferred from homology"/>